<evidence type="ECO:0000256" key="1">
    <source>
        <dbReference type="SAM" id="MobiDB-lite"/>
    </source>
</evidence>
<accession>A0AAI8SR21</accession>
<reference evidence="2 3" key="1">
    <citation type="submission" date="2019-09" db="EMBL/GenBank/DDBJ databases">
        <title>Complete genome sequence of Mycobacterium avium subsp. hominissuis strain JP-H-1.</title>
        <authorList>
            <person name="Kinoshita Y."/>
            <person name="Niwa H."/>
            <person name="Uchida-Fujii E."/>
            <person name="Nukada T."/>
        </authorList>
    </citation>
    <scope>NUCLEOTIDE SEQUENCE [LARGE SCALE GENOMIC DNA]</scope>
    <source>
        <strain evidence="2 3">JP-H-1</strain>
    </source>
</reference>
<dbReference type="Proteomes" id="UP000327362">
    <property type="component" value="Chromosome"/>
</dbReference>
<dbReference type="AlphaFoldDB" id="A0AAI8SR21"/>
<name>A0AAI8SR21_MYCAV</name>
<evidence type="ECO:0000313" key="3">
    <source>
        <dbReference type="Proteomes" id="UP000327362"/>
    </source>
</evidence>
<gene>
    <name evidence="2" type="ORF">JPH1_43270</name>
</gene>
<protein>
    <submittedName>
        <fullName evidence="2">Uncharacterized protein</fullName>
    </submittedName>
</protein>
<evidence type="ECO:0000313" key="2">
    <source>
        <dbReference type="EMBL" id="BBN49852.1"/>
    </source>
</evidence>
<sequence>MILLALVAAHHESANTLVRQQRLVHGQIGEVGLDGHPLLLIQRLSRLDGIQRRRRITGVVGERIGRQTRWEVVAHASSLRSPAGITPAGSNPPFGSRLARAARPSKRTAGAAEPIGWVSHPASYGGPH</sequence>
<dbReference type="EMBL" id="AP020326">
    <property type="protein sequence ID" value="BBN49852.1"/>
    <property type="molecule type" value="Genomic_DNA"/>
</dbReference>
<proteinExistence type="predicted"/>
<organism evidence="2 3">
    <name type="scientific">Mycobacterium avium subsp. hominissuis</name>
    <dbReference type="NCBI Taxonomy" id="439334"/>
    <lineage>
        <taxon>Bacteria</taxon>
        <taxon>Bacillati</taxon>
        <taxon>Actinomycetota</taxon>
        <taxon>Actinomycetes</taxon>
        <taxon>Mycobacteriales</taxon>
        <taxon>Mycobacteriaceae</taxon>
        <taxon>Mycobacterium</taxon>
        <taxon>Mycobacterium avium complex (MAC)</taxon>
    </lineage>
</organism>
<feature type="region of interest" description="Disordered" evidence="1">
    <location>
        <begin position="81"/>
        <end position="128"/>
    </location>
</feature>